<dbReference type="GO" id="GO:0006623">
    <property type="term" value="P:protein targeting to vacuole"/>
    <property type="evidence" value="ECO:0007669"/>
    <property type="project" value="TreeGrafter"/>
</dbReference>
<dbReference type="PANTHER" id="PTHR13678:SF2">
    <property type="entry name" value="VACUOLAR PROTEIN SORTING-ASSOCIATED PROTEIN 37A"/>
    <property type="match status" value="1"/>
</dbReference>
<dbReference type="InterPro" id="IPR037202">
    <property type="entry name" value="ESCRT_assembly_dom"/>
</dbReference>
<accession>A0AAD5UHE7</accession>
<evidence type="ECO:0000256" key="3">
    <source>
        <dbReference type="ARBA" id="ARBA00022448"/>
    </source>
</evidence>
<sequence>MQKEEFPELDGKTSEEIEEILLDDNAFADYFYTLDQVKPIKQMQDDLLVNNAEIASTFCFILESNLSRKDQIEDLKKRIQALQNINAEHRKQLDQLLYEQQQELTRFGSEYLTEQLRQLVATSDDMTELSAASFLEGKLSEDEFIKAFKESRKLYHLRNAKLENLTK</sequence>
<keyword evidence="7" id="KW-0175">Coiled coil</keyword>
<evidence type="ECO:0000256" key="2">
    <source>
        <dbReference type="ARBA" id="ARBA00007617"/>
    </source>
</evidence>
<evidence type="ECO:0000313" key="10">
    <source>
        <dbReference type="Proteomes" id="UP001210925"/>
    </source>
</evidence>
<keyword evidence="5 6" id="KW-0653">Protein transport</keyword>
<dbReference type="GO" id="GO:0006612">
    <property type="term" value="P:protein targeting to membrane"/>
    <property type="evidence" value="ECO:0007669"/>
    <property type="project" value="TreeGrafter"/>
</dbReference>
<evidence type="ECO:0000256" key="1">
    <source>
        <dbReference type="ARBA" id="ARBA00004177"/>
    </source>
</evidence>
<keyword evidence="10" id="KW-1185">Reference proteome</keyword>
<comment type="subcellular location">
    <subcellularLocation>
        <location evidence="1">Endosome</location>
    </subcellularLocation>
</comment>
<keyword evidence="3 6" id="KW-0813">Transport</keyword>
<evidence type="ECO:0000259" key="8">
    <source>
        <dbReference type="PROSITE" id="PS51314"/>
    </source>
</evidence>
<feature type="coiled-coil region" evidence="7">
    <location>
        <begin position="65"/>
        <end position="99"/>
    </location>
</feature>
<dbReference type="Proteomes" id="UP001210925">
    <property type="component" value="Unassembled WGS sequence"/>
</dbReference>
<evidence type="ECO:0000256" key="7">
    <source>
        <dbReference type="SAM" id="Coils"/>
    </source>
</evidence>
<keyword evidence="4" id="KW-0967">Endosome</keyword>
<evidence type="ECO:0000313" key="9">
    <source>
        <dbReference type="EMBL" id="KAJ3258202.1"/>
    </source>
</evidence>
<dbReference type="InterPro" id="IPR029012">
    <property type="entry name" value="Helix_hairpin_bin_sf"/>
</dbReference>
<feature type="domain" description="VPS37 C-terminal" evidence="8">
    <location>
        <begin position="90"/>
        <end position="167"/>
    </location>
</feature>
<dbReference type="AlphaFoldDB" id="A0AAD5UHE7"/>
<dbReference type="PROSITE" id="PS51314">
    <property type="entry name" value="VPS37_C"/>
    <property type="match status" value="1"/>
</dbReference>
<dbReference type="SUPFAM" id="SSF140111">
    <property type="entry name" value="Endosomal sorting complex assembly domain"/>
    <property type="match status" value="1"/>
</dbReference>
<dbReference type="GO" id="GO:0000813">
    <property type="term" value="C:ESCRT I complex"/>
    <property type="evidence" value="ECO:0007669"/>
    <property type="project" value="TreeGrafter"/>
</dbReference>
<comment type="similarity">
    <text evidence="2">Belongs to the VPS37 family.</text>
</comment>
<gene>
    <name evidence="9" type="ORF">HK103_004020</name>
</gene>
<protein>
    <recommendedName>
        <fullName evidence="8">VPS37 C-terminal domain-containing protein</fullName>
    </recommendedName>
</protein>
<proteinExistence type="inferred from homology"/>
<dbReference type="GO" id="GO:0043162">
    <property type="term" value="P:ubiquitin-dependent protein catabolic process via the multivesicular body sorting pathway"/>
    <property type="evidence" value="ECO:0007669"/>
    <property type="project" value="TreeGrafter"/>
</dbReference>
<dbReference type="EMBL" id="JADGKB010000030">
    <property type="protein sequence ID" value="KAJ3258202.1"/>
    <property type="molecule type" value="Genomic_DNA"/>
</dbReference>
<dbReference type="InterPro" id="IPR009851">
    <property type="entry name" value="Mod_r"/>
</dbReference>
<name>A0AAD5UHE7_9FUNG</name>
<evidence type="ECO:0000256" key="4">
    <source>
        <dbReference type="ARBA" id="ARBA00022753"/>
    </source>
</evidence>
<dbReference type="PANTHER" id="PTHR13678">
    <property type="entry name" value="VACUOLAR PROTEIN SORTING-ASSOCIATED PROTEIN 37"/>
    <property type="match status" value="1"/>
</dbReference>
<dbReference type="Gene3D" id="1.10.287.660">
    <property type="entry name" value="Helix hairpin bin"/>
    <property type="match status" value="1"/>
</dbReference>
<dbReference type="Pfam" id="PF07200">
    <property type="entry name" value="Mod_r"/>
    <property type="match status" value="1"/>
</dbReference>
<reference evidence="9" key="1">
    <citation type="submission" date="2020-05" db="EMBL/GenBank/DDBJ databases">
        <title>Phylogenomic resolution of chytrid fungi.</title>
        <authorList>
            <person name="Stajich J.E."/>
            <person name="Amses K."/>
            <person name="Simmons R."/>
            <person name="Seto K."/>
            <person name="Myers J."/>
            <person name="Bonds A."/>
            <person name="Quandt C.A."/>
            <person name="Barry K."/>
            <person name="Liu P."/>
            <person name="Grigoriev I."/>
            <person name="Longcore J.E."/>
            <person name="James T.Y."/>
        </authorList>
    </citation>
    <scope>NUCLEOTIDE SEQUENCE</scope>
    <source>
        <strain evidence="9">PLAUS21</strain>
    </source>
</reference>
<comment type="caution">
    <text evidence="9">The sequence shown here is derived from an EMBL/GenBank/DDBJ whole genome shotgun (WGS) entry which is preliminary data.</text>
</comment>
<evidence type="ECO:0000256" key="6">
    <source>
        <dbReference type="PROSITE-ProRule" id="PRU00646"/>
    </source>
</evidence>
<evidence type="ECO:0000256" key="5">
    <source>
        <dbReference type="ARBA" id="ARBA00022927"/>
    </source>
</evidence>
<organism evidence="9 10">
    <name type="scientific">Boothiomyces macroporosus</name>
    <dbReference type="NCBI Taxonomy" id="261099"/>
    <lineage>
        <taxon>Eukaryota</taxon>
        <taxon>Fungi</taxon>
        <taxon>Fungi incertae sedis</taxon>
        <taxon>Chytridiomycota</taxon>
        <taxon>Chytridiomycota incertae sedis</taxon>
        <taxon>Chytridiomycetes</taxon>
        <taxon>Rhizophydiales</taxon>
        <taxon>Terramycetaceae</taxon>
        <taxon>Boothiomyces</taxon>
    </lineage>
</organism>